<keyword evidence="1" id="KW-0732">Signal</keyword>
<sequence length="316" mass="35475">MKKLTLTAWLVGASLLPLTFASPVFSQENTQAASTNSIVPDNLTEEQLGEWVEKLNAYTKLYNETSRVSQSWSRYKSWVKSKDGPTGKEKIVYGLYSVSDSLAKTEAPKAIEASKQDPKMGSIDTTAVKLSEAVIKLDPILKKAYDYYNRKDYTDDKFALGKEMHPALSAAFTEAVTLRETFDKELTAIKDNVDLQFLNHLEKTEGKKYKWQKKNILMASQKAVEALQNVSSKSDLPSFSEAIKKYAASVREFDDYMAGADDIPTFASAMKSRPASLLSYLRSARESLEKNDITWFNNHARSAVSEYNTLISLSRH</sequence>
<comment type="caution">
    <text evidence="2">The sequence shown here is derived from an EMBL/GenBank/DDBJ whole genome shotgun (WGS) entry which is preliminary data.</text>
</comment>
<keyword evidence="3" id="KW-1185">Reference proteome</keyword>
<protein>
    <submittedName>
        <fullName evidence="2">DUF3829 domain-containing protein</fullName>
    </submittedName>
</protein>
<evidence type="ECO:0000256" key="1">
    <source>
        <dbReference type="SAM" id="SignalP"/>
    </source>
</evidence>
<dbReference type="Proteomes" id="UP001418637">
    <property type="component" value="Unassembled WGS sequence"/>
</dbReference>
<dbReference type="InterPro" id="IPR024291">
    <property type="entry name" value="DUF3829"/>
</dbReference>
<name>A0ABV0BJ09_9HYPH</name>
<feature type="chain" id="PRO_5046670523" evidence="1">
    <location>
        <begin position="27"/>
        <end position="316"/>
    </location>
</feature>
<proteinExistence type="predicted"/>
<dbReference type="EMBL" id="JBBYXI010000002">
    <property type="protein sequence ID" value="MEN3930563.1"/>
    <property type="molecule type" value="Genomic_DNA"/>
</dbReference>
<evidence type="ECO:0000313" key="2">
    <source>
        <dbReference type="EMBL" id="MEN3930563.1"/>
    </source>
</evidence>
<accession>A0ABV0BJ09</accession>
<dbReference type="Pfam" id="PF12889">
    <property type="entry name" value="DUF3829"/>
    <property type="match status" value="1"/>
</dbReference>
<organism evidence="2 3">
    <name type="scientific">Hohaiivirga grylli</name>
    <dbReference type="NCBI Taxonomy" id="3133970"/>
    <lineage>
        <taxon>Bacteria</taxon>
        <taxon>Pseudomonadati</taxon>
        <taxon>Pseudomonadota</taxon>
        <taxon>Alphaproteobacteria</taxon>
        <taxon>Hyphomicrobiales</taxon>
        <taxon>Methylobacteriaceae</taxon>
        <taxon>Hohaiivirga</taxon>
    </lineage>
</organism>
<feature type="signal peptide" evidence="1">
    <location>
        <begin position="1"/>
        <end position="26"/>
    </location>
</feature>
<dbReference type="RefSeq" id="WP_346336567.1">
    <property type="nucleotide sequence ID" value="NZ_JBBYXI010000002.1"/>
</dbReference>
<reference evidence="2 3" key="1">
    <citation type="submission" date="2024-04" db="EMBL/GenBank/DDBJ databases">
        <title>A novel species isolated from cricket.</title>
        <authorList>
            <person name="Wang H.-C."/>
        </authorList>
    </citation>
    <scope>NUCLEOTIDE SEQUENCE [LARGE SCALE GENOMIC DNA]</scope>
    <source>
        <strain evidence="2 3">WL0021</strain>
    </source>
</reference>
<evidence type="ECO:0000313" key="3">
    <source>
        <dbReference type="Proteomes" id="UP001418637"/>
    </source>
</evidence>
<gene>
    <name evidence="2" type="ORF">WJT86_05735</name>
</gene>